<dbReference type="Proteomes" id="UP000187735">
    <property type="component" value="Chromosome"/>
</dbReference>
<name>A0A1P8WLK4_9PLAN</name>
<sequence>MPPILIGVFRSTTGFDTMSFAQRIFPDGSSPPVTPFVGDVFTTGRITQHGDVANRICVFGLGIRFARKDSMLCEGPQNCVAGECACSACAGRVMFFQTPETVMELSRHN</sequence>
<protein>
    <submittedName>
        <fullName evidence="1">Uncharacterized protein</fullName>
    </submittedName>
</protein>
<accession>A0A1P8WLK4</accession>
<dbReference type="EMBL" id="CP017641">
    <property type="protein sequence ID" value="APZ94921.1"/>
    <property type="molecule type" value="Genomic_DNA"/>
</dbReference>
<dbReference type="AlphaFoldDB" id="A0A1P8WLK4"/>
<reference evidence="1 2" key="1">
    <citation type="journal article" date="2016" name="Front. Microbiol.">
        <title>Fuerstia marisgermanicae gen. nov., sp. nov., an Unusual Member of the Phylum Planctomycetes from the German Wadden Sea.</title>
        <authorList>
            <person name="Kohn T."/>
            <person name="Heuer A."/>
            <person name="Jogler M."/>
            <person name="Vollmers J."/>
            <person name="Boedeker C."/>
            <person name="Bunk B."/>
            <person name="Rast P."/>
            <person name="Borchert D."/>
            <person name="Glockner I."/>
            <person name="Freese H.M."/>
            <person name="Klenk H.P."/>
            <person name="Overmann J."/>
            <person name="Kaster A.K."/>
            <person name="Rohde M."/>
            <person name="Wiegand S."/>
            <person name="Jogler C."/>
        </authorList>
    </citation>
    <scope>NUCLEOTIDE SEQUENCE [LARGE SCALE GENOMIC DNA]</scope>
    <source>
        <strain evidence="1 2">NH11</strain>
    </source>
</reference>
<dbReference type="STRING" id="1891926.Fuma_04572"/>
<dbReference type="KEGG" id="fmr:Fuma_04572"/>
<evidence type="ECO:0000313" key="1">
    <source>
        <dbReference type="EMBL" id="APZ94921.1"/>
    </source>
</evidence>
<gene>
    <name evidence="1" type="ORF">Fuma_04572</name>
</gene>
<evidence type="ECO:0000313" key="2">
    <source>
        <dbReference type="Proteomes" id="UP000187735"/>
    </source>
</evidence>
<proteinExistence type="predicted"/>
<keyword evidence="2" id="KW-1185">Reference proteome</keyword>
<organism evidence="1 2">
    <name type="scientific">Fuerstiella marisgermanici</name>
    <dbReference type="NCBI Taxonomy" id="1891926"/>
    <lineage>
        <taxon>Bacteria</taxon>
        <taxon>Pseudomonadati</taxon>
        <taxon>Planctomycetota</taxon>
        <taxon>Planctomycetia</taxon>
        <taxon>Planctomycetales</taxon>
        <taxon>Planctomycetaceae</taxon>
        <taxon>Fuerstiella</taxon>
    </lineage>
</organism>